<organism evidence="1 2">
    <name type="scientific">Yoonia tamlensis</name>
    <dbReference type="NCBI Taxonomy" id="390270"/>
    <lineage>
        <taxon>Bacteria</taxon>
        <taxon>Pseudomonadati</taxon>
        <taxon>Pseudomonadota</taxon>
        <taxon>Alphaproteobacteria</taxon>
        <taxon>Rhodobacterales</taxon>
        <taxon>Paracoccaceae</taxon>
        <taxon>Yoonia</taxon>
    </lineage>
</organism>
<protein>
    <submittedName>
        <fullName evidence="1">Uncharacterized protein</fullName>
    </submittedName>
</protein>
<dbReference type="Proteomes" id="UP000199478">
    <property type="component" value="Unassembled WGS sequence"/>
</dbReference>
<reference evidence="2" key="1">
    <citation type="submission" date="2016-10" db="EMBL/GenBank/DDBJ databases">
        <authorList>
            <person name="Varghese N."/>
            <person name="Submissions S."/>
        </authorList>
    </citation>
    <scope>NUCLEOTIDE SEQUENCE [LARGE SCALE GENOMIC DNA]</scope>
    <source>
        <strain evidence="2">DSM 26879</strain>
    </source>
</reference>
<sequence>MRRRENILYAPTHSQSFPIYRELLARDQAKARRAKTRRRIVLLTALILAPFCAAQPADTQQTPPIAKDQFQ</sequence>
<dbReference type="AlphaFoldDB" id="A0A1I6GEL0"/>
<evidence type="ECO:0000313" key="1">
    <source>
        <dbReference type="EMBL" id="SFR40643.1"/>
    </source>
</evidence>
<dbReference type="STRING" id="390270.SAMN04488005_1533"/>
<dbReference type="EMBL" id="FOYP01000001">
    <property type="protein sequence ID" value="SFR40643.1"/>
    <property type="molecule type" value="Genomic_DNA"/>
</dbReference>
<gene>
    <name evidence="1" type="ORF">SAMN04488005_1533</name>
</gene>
<accession>A0A1I6GEL0</accession>
<keyword evidence="2" id="KW-1185">Reference proteome</keyword>
<proteinExistence type="predicted"/>
<dbReference type="RefSeq" id="WP_090198459.1">
    <property type="nucleotide sequence ID" value="NZ_FOYP01000001.1"/>
</dbReference>
<evidence type="ECO:0000313" key="2">
    <source>
        <dbReference type="Proteomes" id="UP000199478"/>
    </source>
</evidence>
<name>A0A1I6GEL0_9RHOB</name>